<gene>
    <name evidence="2" type="ORF">AVDCRST_MAG47-2738</name>
</gene>
<dbReference type="AlphaFoldDB" id="A0A6J4NRB9"/>
<name>A0A6J4NRB9_9ACTN</name>
<dbReference type="EMBL" id="CADCUK010000176">
    <property type="protein sequence ID" value="CAA9389569.1"/>
    <property type="molecule type" value="Genomic_DNA"/>
</dbReference>
<accession>A0A6J4NRB9</accession>
<evidence type="ECO:0000256" key="1">
    <source>
        <dbReference type="SAM" id="MobiDB-lite"/>
    </source>
</evidence>
<proteinExistence type="predicted"/>
<reference evidence="2" key="1">
    <citation type="submission" date="2020-02" db="EMBL/GenBank/DDBJ databases">
        <authorList>
            <person name="Meier V. D."/>
        </authorList>
    </citation>
    <scope>NUCLEOTIDE SEQUENCE</scope>
    <source>
        <strain evidence="2">AVDCRST_MAG47</strain>
    </source>
</reference>
<organism evidence="2">
    <name type="scientific">uncultured Nocardioidaceae bacterium</name>
    <dbReference type="NCBI Taxonomy" id="253824"/>
    <lineage>
        <taxon>Bacteria</taxon>
        <taxon>Bacillati</taxon>
        <taxon>Actinomycetota</taxon>
        <taxon>Actinomycetes</taxon>
        <taxon>Propionibacteriales</taxon>
        <taxon>Nocardioidaceae</taxon>
        <taxon>environmental samples</taxon>
    </lineage>
</organism>
<feature type="compositionally biased region" description="Basic and acidic residues" evidence="1">
    <location>
        <begin position="14"/>
        <end position="53"/>
    </location>
</feature>
<feature type="region of interest" description="Disordered" evidence="1">
    <location>
        <begin position="1"/>
        <end position="132"/>
    </location>
</feature>
<feature type="compositionally biased region" description="Basic and acidic residues" evidence="1">
    <location>
        <begin position="81"/>
        <end position="103"/>
    </location>
</feature>
<sequence>DLPSTAAVRTSAAAEHRRLRDGDHRPGAGRARPADLLDRRRRDPPRPDRDHPGLHRVVPRQAGPSRRSRHGDHRHHHRRPGSRDLGRAHRPRREPAEQRHRAEPAGLPPGRRPGRDGAGRVPARVPGGARQL</sequence>
<protein>
    <submittedName>
        <fullName evidence="2">Uncharacterized protein</fullName>
    </submittedName>
</protein>
<feature type="non-terminal residue" evidence="2">
    <location>
        <position position="132"/>
    </location>
</feature>
<feature type="non-terminal residue" evidence="2">
    <location>
        <position position="1"/>
    </location>
</feature>
<feature type="compositionally biased region" description="Basic residues" evidence="1">
    <location>
        <begin position="66"/>
        <end position="80"/>
    </location>
</feature>
<evidence type="ECO:0000313" key="2">
    <source>
        <dbReference type="EMBL" id="CAA9389569.1"/>
    </source>
</evidence>